<dbReference type="GO" id="GO:0020037">
    <property type="term" value="F:heme binding"/>
    <property type="evidence" value="ECO:0007669"/>
    <property type="project" value="InterPro"/>
</dbReference>
<dbReference type="EMBL" id="JAEAOA010000633">
    <property type="protein sequence ID" value="KAK3578119.1"/>
    <property type="molecule type" value="Genomic_DNA"/>
</dbReference>
<dbReference type="InterPro" id="IPR010255">
    <property type="entry name" value="Haem_peroxidase_sf"/>
</dbReference>
<dbReference type="GO" id="GO:0004601">
    <property type="term" value="F:peroxidase activity"/>
    <property type="evidence" value="ECO:0007669"/>
    <property type="project" value="InterPro"/>
</dbReference>
<dbReference type="InterPro" id="IPR037120">
    <property type="entry name" value="Haem_peroxidase_sf_animal"/>
</dbReference>
<reference evidence="1" key="2">
    <citation type="journal article" date="2021" name="Genome Biol. Evol.">
        <title>Developing a high-quality reference genome for a parasitic bivalve with doubly uniparental inheritance (Bivalvia: Unionida).</title>
        <authorList>
            <person name="Smith C.H."/>
        </authorList>
    </citation>
    <scope>NUCLEOTIDE SEQUENCE</scope>
    <source>
        <strain evidence="1">CHS0354</strain>
        <tissue evidence="1">Mantle</tissue>
    </source>
</reference>
<dbReference type="GO" id="GO:0006979">
    <property type="term" value="P:response to oxidative stress"/>
    <property type="evidence" value="ECO:0007669"/>
    <property type="project" value="InterPro"/>
</dbReference>
<gene>
    <name evidence="1" type="ORF">CHS0354_010069</name>
</gene>
<dbReference type="PROSITE" id="PS50292">
    <property type="entry name" value="PEROXIDASE_3"/>
    <property type="match status" value="1"/>
</dbReference>
<dbReference type="AlphaFoldDB" id="A0AAE0RR79"/>
<reference evidence="1" key="3">
    <citation type="submission" date="2023-05" db="EMBL/GenBank/DDBJ databases">
        <authorList>
            <person name="Smith C.H."/>
        </authorList>
    </citation>
    <scope>NUCLEOTIDE SEQUENCE</scope>
    <source>
        <strain evidence="1">CHS0354</strain>
        <tissue evidence="1">Mantle</tissue>
    </source>
</reference>
<comment type="caution">
    <text evidence="1">The sequence shown here is derived from an EMBL/GenBank/DDBJ whole genome shotgun (WGS) entry which is preliminary data.</text>
</comment>
<evidence type="ECO:0000313" key="2">
    <source>
        <dbReference type="Proteomes" id="UP001195483"/>
    </source>
</evidence>
<organism evidence="1 2">
    <name type="scientific">Potamilus streckersoni</name>
    <dbReference type="NCBI Taxonomy" id="2493646"/>
    <lineage>
        <taxon>Eukaryota</taxon>
        <taxon>Metazoa</taxon>
        <taxon>Spiralia</taxon>
        <taxon>Lophotrochozoa</taxon>
        <taxon>Mollusca</taxon>
        <taxon>Bivalvia</taxon>
        <taxon>Autobranchia</taxon>
        <taxon>Heteroconchia</taxon>
        <taxon>Palaeoheterodonta</taxon>
        <taxon>Unionida</taxon>
        <taxon>Unionoidea</taxon>
        <taxon>Unionidae</taxon>
        <taxon>Ambleminae</taxon>
        <taxon>Lampsilini</taxon>
        <taxon>Potamilus</taxon>
    </lineage>
</organism>
<dbReference type="Pfam" id="PF03098">
    <property type="entry name" value="An_peroxidase"/>
    <property type="match status" value="1"/>
</dbReference>
<protein>
    <submittedName>
        <fullName evidence="1">Uncharacterized protein</fullName>
    </submittedName>
</protein>
<dbReference type="SUPFAM" id="SSF48113">
    <property type="entry name" value="Heme-dependent peroxidases"/>
    <property type="match status" value="1"/>
</dbReference>
<evidence type="ECO:0000313" key="1">
    <source>
        <dbReference type="EMBL" id="KAK3578119.1"/>
    </source>
</evidence>
<dbReference type="InterPro" id="IPR019791">
    <property type="entry name" value="Haem_peroxidase_animal"/>
</dbReference>
<proteinExistence type="predicted"/>
<sequence>MCFFRTPSNTTFLIVSVRLICCLRHILAYSSSGIKLRSLLLLHFPSVSIPRQLSVDGHPLPSARVVSNIVHRQDPCCPLRERDLSLYVMQWGQMVDHDVVDTAGLKGIPLYSSKSF</sequence>
<accession>A0AAE0RR79</accession>
<dbReference type="Proteomes" id="UP001195483">
    <property type="component" value="Unassembled WGS sequence"/>
</dbReference>
<name>A0AAE0RR79_9BIVA</name>
<dbReference type="Gene3D" id="1.10.640.10">
    <property type="entry name" value="Haem peroxidase domain superfamily, animal type"/>
    <property type="match status" value="1"/>
</dbReference>
<reference evidence="1" key="1">
    <citation type="journal article" date="2021" name="Genome Biol. Evol.">
        <title>A High-Quality Reference Genome for a Parasitic Bivalve with Doubly Uniparental Inheritance (Bivalvia: Unionida).</title>
        <authorList>
            <person name="Smith C.H."/>
        </authorList>
    </citation>
    <scope>NUCLEOTIDE SEQUENCE</scope>
    <source>
        <strain evidence="1">CHS0354</strain>
    </source>
</reference>
<keyword evidence="2" id="KW-1185">Reference proteome</keyword>